<protein>
    <submittedName>
        <fullName evidence="1">Uncharacterized protein</fullName>
    </submittedName>
</protein>
<proteinExistence type="predicted"/>
<dbReference type="EMBL" id="LAZR01051075">
    <property type="protein sequence ID" value="KKK85946.1"/>
    <property type="molecule type" value="Genomic_DNA"/>
</dbReference>
<evidence type="ECO:0000313" key="1">
    <source>
        <dbReference type="EMBL" id="KKK85946.1"/>
    </source>
</evidence>
<dbReference type="AlphaFoldDB" id="A0A0F9BNL9"/>
<accession>A0A0F9BNL9</accession>
<name>A0A0F9BNL9_9ZZZZ</name>
<gene>
    <name evidence="1" type="ORF">LCGC14_2768130</name>
</gene>
<comment type="caution">
    <text evidence="1">The sequence shown here is derived from an EMBL/GenBank/DDBJ whole genome shotgun (WGS) entry which is preliminary data.</text>
</comment>
<reference evidence="1" key="1">
    <citation type="journal article" date="2015" name="Nature">
        <title>Complex archaea that bridge the gap between prokaryotes and eukaryotes.</title>
        <authorList>
            <person name="Spang A."/>
            <person name="Saw J.H."/>
            <person name="Jorgensen S.L."/>
            <person name="Zaremba-Niedzwiedzka K."/>
            <person name="Martijn J."/>
            <person name="Lind A.E."/>
            <person name="van Eijk R."/>
            <person name="Schleper C."/>
            <person name="Guy L."/>
            <person name="Ettema T.J."/>
        </authorList>
    </citation>
    <scope>NUCLEOTIDE SEQUENCE</scope>
</reference>
<feature type="non-terminal residue" evidence="1">
    <location>
        <position position="80"/>
    </location>
</feature>
<organism evidence="1">
    <name type="scientific">marine sediment metagenome</name>
    <dbReference type="NCBI Taxonomy" id="412755"/>
    <lineage>
        <taxon>unclassified sequences</taxon>
        <taxon>metagenomes</taxon>
        <taxon>ecological metagenomes</taxon>
    </lineage>
</organism>
<sequence length="80" mass="9297">MIAYFSQEMFLGSHDASDHPTLPSYHLFCPSCGEVWGRIICEPGDYHRIEEGWCKDCARSTEYGIYDGVIDVYYFPEYID</sequence>